<name>A0A897N0M7_9EURY</name>
<protein>
    <recommendedName>
        <fullName evidence="1">Nucleotide modification associated domain-containing protein</fullName>
    </recommendedName>
</protein>
<evidence type="ECO:0000259" key="1">
    <source>
        <dbReference type="Pfam" id="PF18754"/>
    </source>
</evidence>
<dbReference type="InterPro" id="IPR041135">
    <property type="entry name" value="Nmad3"/>
</dbReference>
<feature type="domain" description="Nucleotide modification associated" evidence="1">
    <location>
        <begin position="3"/>
        <end position="235"/>
    </location>
</feature>
<reference evidence="2" key="1">
    <citation type="submission" date="2020-11" db="EMBL/GenBank/DDBJ databases">
        <title>Carbohydrate-dependent, anaerobic sulfur respiration: A novel catabolism in halophilic archaea.</title>
        <authorList>
            <person name="Sorokin D.Y."/>
            <person name="Messina E."/>
            <person name="Smedile F."/>
            <person name="La Cono V."/>
            <person name="Hallsworth J.E."/>
            <person name="Yakimov M.M."/>
        </authorList>
    </citation>
    <scope>NUCLEOTIDE SEQUENCE</scope>
    <source>
        <strain evidence="2">AArc-S</strain>
    </source>
</reference>
<dbReference type="EMBL" id="CP064786">
    <property type="protein sequence ID" value="QSG04215.1"/>
    <property type="molecule type" value="Genomic_DNA"/>
</dbReference>
<dbReference type="Proteomes" id="UP000663586">
    <property type="component" value="Chromosome"/>
</dbReference>
<evidence type="ECO:0000313" key="3">
    <source>
        <dbReference type="Proteomes" id="UP000663586"/>
    </source>
</evidence>
<evidence type="ECO:0000313" key="2">
    <source>
        <dbReference type="EMBL" id="QSG04215.1"/>
    </source>
</evidence>
<organism evidence="2 3">
    <name type="scientific">Natranaeroarchaeum sulfidigenes</name>
    <dbReference type="NCBI Taxonomy" id="2784880"/>
    <lineage>
        <taxon>Archaea</taxon>
        <taxon>Methanobacteriati</taxon>
        <taxon>Methanobacteriota</taxon>
        <taxon>Stenosarchaea group</taxon>
        <taxon>Halobacteria</taxon>
        <taxon>Halobacteriales</taxon>
        <taxon>Natronoarchaeaceae</taxon>
        <taxon>Natranaeroarchaeum</taxon>
    </lineage>
</organism>
<sequence length="249" mass="27830">MPRAVAINVGANTNLPGVRGPIYPDGRFEYLPIPEREPVSEPVPTYADLDLDTALPEDILDKPVHLDPTFAEYSCCDRYTYGDDYGVKARPLLDLAAGDYVFFYATLSTTRRDVDTQGAGDDPASWIAPEWGAYVIGQFRLASDPLSGEEYGALSPTDRAWFDANAHVRRERFDAEVMLAGDHEESMLYDQAFPLSTAEAGSEANRIVTELSSDSGKGPWWRRPMRFEPSAVEELLEIWENEGFERCFS</sequence>
<accession>A0A897N0M7</accession>
<gene>
    <name evidence="2" type="ORF">AArcS_3028</name>
</gene>
<dbReference type="AlphaFoldDB" id="A0A897N0M7"/>
<dbReference type="KEGG" id="hara:AArcS_3028"/>
<dbReference type="GeneID" id="70686407"/>
<dbReference type="RefSeq" id="WP_238478240.1">
    <property type="nucleotide sequence ID" value="NZ_CP064786.1"/>
</dbReference>
<dbReference type="Pfam" id="PF18754">
    <property type="entry name" value="Nmad3"/>
    <property type="match status" value="1"/>
</dbReference>
<proteinExistence type="predicted"/>
<keyword evidence="3" id="KW-1185">Reference proteome</keyword>